<dbReference type="Proteomes" id="UP000229098">
    <property type="component" value="Unassembled WGS sequence"/>
</dbReference>
<keyword evidence="4 5" id="KW-0269">Exonuclease</keyword>
<dbReference type="CDD" id="cd04489">
    <property type="entry name" value="ExoVII_LU_OBF"/>
    <property type="match status" value="1"/>
</dbReference>
<dbReference type="GO" id="GO:0008855">
    <property type="term" value="F:exodeoxyribonuclease VII activity"/>
    <property type="evidence" value="ECO:0007669"/>
    <property type="project" value="UniProtKB-UniRule"/>
</dbReference>
<dbReference type="InterPro" id="IPR010997">
    <property type="entry name" value="HRDC-like_sf"/>
</dbReference>
<keyword evidence="1 5" id="KW-0963">Cytoplasm</keyword>
<dbReference type="InterPro" id="IPR002121">
    <property type="entry name" value="HRDC_dom"/>
</dbReference>
<dbReference type="Gene3D" id="1.10.150.80">
    <property type="entry name" value="HRDC domain"/>
    <property type="match status" value="1"/>
</dbReference>
<comment type="similarity">
    <text evidence="5 6">Belongs to the XseA family.</text>
</comment>
<evidence type="ECO:0000256" key="6">
    <source>
        <dbReference type="RuleBase" id="RU004355"/>
    </source>
</evidence>
<dbReference type="Pfam" id="PF13742">
    <property type="entry name" value="tRNA_anti_2"/>
    <property type="match status" value="1"/>
</dbReference>
<evidence type="ECO:0000256" key="4">
    <source>
        <dbReference type="ARBA" id="ARBA00022839"/>
    </source>
</evidence>
<evidence type="ECO:0000313" key="8">
    <source>
        <dbReference type="EMBL" id="PJE64361.1"/>
    </source>
</evidence>
<dbReference type="SMART" id="SM00341">
    <property type="entry name" value="HRDC"/>
    <property type="match status" value="1"/>
</dbReference>
<evidence type="ECO:0000256" key="5">
    <source>
        <dbReference type="HAMAP-Rule" id="MF_00378"/>
    </source>
</evidence>
<evidence type="ECO:0000256" key="1">
    <source>
        <dbReference type="ARBA" id="ARBA00022490"/>
    </source>
</evidence>
<dbReference type="GO" id="GO:0005737">
    <property type="term" value="C:cytoplasm"/>
    <property type="evidence" value="ECO:0007669"/>
    <property type="project" value="UniProtKB-SubCell"/>
</dbReference>
<dbReference type="PANTHER" id="PTHR30008">
    <property type="entry name" value="EXODEOXYRIBONUCLEASE 7 LARGE SUBUNIT"/>
    <property type="match status" value="1"/>
</dbReference>
<reference evidence="9" key="1">
    <citation type="submission" date="2017-09" db="EMBL/GenBank/DDBJ databases">
        <title>Depth-based differentiation of microbial function through sediment-hosted aquifers and enrichment of novel symbionts in the deep terrestrial subsurface.</title>
        <authorList>
            <person name="Probst A.J."/>
            <person name="Ladd B."/>
            <person name="Jarett J.K."/>
            <person name="Geller-Mcgrath D.E."/>
            <person name="Sieber C.M.K."/>
            <person name="Emerson J.B."/>
            <person name="Anantharaman K."/>
            <person name="Thomas B.C."/>
            <person name="Malmstrom R."/>
            <person name="Stieglmeier M."/>
            <person name="Klingl A."/>
            <person name="Woyke T."/>
            <person name="Ryan C.M."/>
            <person name="Banfield J.F."/>
        </authorList>
    </citation>
    <scope>NUCLEOTIDE SEQUENCE [LARGE SCALE GENOMIC DNA]</scope>
</reference>
<dbReference type="HAMAP" id="MF_00378">
    <property type="entry name" value="Exonuc_7_L"/>
    <property type="match status" value="1"/>
</dbReference>
<dbReference type="Pfam" id="PF00570">
    <property type="entry name" value="HRDC"/>
    <property type="match status" value="1"/>
</dbReference>
<dbReference type="InterPro" id="IPR044876">
    <property type="entry name" value="HRDC_dom_sf"/>
</dbReference>
<keyword evidence="3 5" id="KW-0378">Hydrolase</keyword>
<keyword evidence="2 5" id="KW-0540">Nuclease</keyword>
<dbReference type="EMBL" id="PFEF01000006">
    <property type="protein sequence ID" value="PJE64361.1"/>
    <property type="molecule type" value="Genomic_DNA"/>
</dbReference>
<organism evidence="8 9">
    <name type="scientific">Candidatus Ryanbacteria bacterium CG10_big_fil_rev_8_21_14_0_10_43_42</name>
    <dbReference type="NCBI Taxonomy" id="1974864"/>
    <lineage>
        <taxon>Bacteria</taxon>
        <taxon>Candidatus Ryaniibacteriota</taxon>
    </lineage>
</organism>
<dbReference type="NCBIfam" id="TIGR00237">
    <property type="entry name" value="xseA"/>
    <property type="match status" value="1"/>
</dbReference>
<comment type="subcellular location">
    <subcellularLocation>
        <location evidence="5 6">Cytoplasm</location>
    </subcellularLocation>
</comment>
<dbReference type="EC" id="3.1.11.6" evidence="5"/>
<dbReference type="GO" id="GO:0003676">
    <property type="term" value="F:nucleic acid binding"/>
    <property type="evidence" value="ECO:0007669"/>
    <property type="project" value="InterPro"/>
</dbReference>
<dbReference type="GO" id="GO:0006308">
    <property type="term" value="P:DNA catabolic process"/>
    <property type="evidence" value="ECO:0007669"/>
    <property type="project" value="UniProtKB-UniRule"/>
</dbReference>
<dbReference type="Pfam" id="PF02601">
    <property type="entry name" value="Exonuc_VII_L"/>
    <property type="match status" value="1"/>
</dbReference>
<evidence type="ECO:0000256" key="3">
    <source>
        <dbReference type="ARBA" id="ARBA00022801"/>
    </source>
</evidence>
<name>A0A2M8KWT4_9BACT</name>
<proteinExistence type="inferred from homology"/>
<dbReference type="PROSITE" id="PS50967">
    <property type="entry name" value="HRDC"/>
    <property type="match status" value="1"/>
</dbReference>
<sequence>MTRSELLQKLKEKRKEIAEREGKELFMVFQNKALEETVKAMPQTREDLKLVKGWGKVKISRYGDEILSIFKQGNGKHEDTYATGGLFNNPIPAAESPSGGEGKQSHDNAVLSVSEFIEVVNITLSRLGLVRVQGEISEMQMRGAAVYFTLKDTSGEDAIVKCLLWKWQFEQQYDYLEDGLEIIIEGVPDVFVKYGTFSVKVSRVEPVGEGALRKAFEALKKKFEMAGYFDEARKRPLPRIIQRIGVVTSASGEAINDFRRNIGDYGLEICMVDVRVEGVYAEDSIVKGIQWLNTHHADLDVLVLIRGGGGLENLKAFNSERVAEAVLGSRLPVITGIGHERDDTIAGFIADINCSTPTAVAVYIRHIREDLIGEVNEKVERLIRLFDVIYETALRSLHERKTGLIISYTHILSRYRHDIASHTRALQTGLFQIFSGFRLLTEQFRSSFHRYESILREYYRTVEINAVKGVRILERSMQEYEKRISVTETALASLDPAAPLKRGYSITYGSDGRVLKNAKNVTIGERISVHLYEGNIGARIEENIQPEK</sequence>
<evidence type="ECO:0000313" key="9">
    <source>
        <dbReference type="Proteomes" id="UP000229098"/>
    </source>
</evidence>
<dbReference type="SUPFAM" id="SSF47819">
    <property type="entry name" value="HRDC-like"/>
    <property type="match status" value="1"/>
</dbReference>
<dbReference type="GO" id="GO:0009318">
    <property type="term" value="C:exodeoxyribonuclease VII complex"/>
    <property type="evidence" value="ECO:0007669"/>
    <property type="project" value="UniProtKB-UniRule"/>
</dbReference>
<dbReference type="GO" id="GO:0000166">
    <property type="term" value="F:nucleotide binding"/>
    <property type="evidence" value="ECO:0007669"/>
    <property type="project" value="InterPro"/>
</dbReference>
<dbReference type="AlphaFoldDB" id="A0A2M8KWT4"/>
<comment type="subunit">
    <text evidence="5">Heterooligomer composed of large and small subunits.</text>
</comment>
<dbReference type="InterPro" id="IPR003753">
    <property type="entry name" value="Exonuc_VII_L"/>
</dbReference>
<gene>
    <name evidence="5 8" type="primary">xseA</name>
    <name evidence="8" type="ORF">COU90_02825</name>
</gene>
<dbReference type="InterPro" id="IPR025824">
    <property type="entry name" value="OB-fold_nuc-bd_dom"/>
</dbReference>
<feature type="domain" description="HRDC" evidence="7">
    <location>
        <begin position="1"/>
        <end position="80"/>
    </location>
</feature>
<comment type="catalytic activity">
    <reaction evidence="5 6">
        <text>Exonucleolytic cleavage in either 5'- to 3'- or 3'- to 5'-direction to yield nucleoside 5'-phosphates.</text>
        <dbReference type="EC" id="3.1.11.6"/>
    </reaction>
</comment>
<comment type="caution">
    <text evidence="8">The sequence shown here is derived from an EMBL/GenBank/DDBJ whole genome shotgun (WGS) entry which is preliminary data.</text>
</comment>
<dbReference type="PANTHER" id="PTHR30008:SF0">
    <property type="entry name" value="EXODEOXYRIBONUCLEASE 7 LARGE SUBUNIT"/>
    <property type="match status" value="1"/>
</dbReference>
<evidence type="ECO:0000256" key="2">
    <source>
        <dbReference type="ARBA" id="ARBA00022722"/>
    </source>
</evidence>
<protein>
    <recommendedName>
        <fullName evidence="5">Exodeoxyribonuclease 7 large subunit</fullName>
        <ecNumber evidence="5">3.1.11.6</ecNumber>
    </recommendedName>
    <alternativeName>
        <fullName evidence="5">Exodeoxyribonuclease VII large subunit</fullName>
        <shortName evidence="5">Exonuclease VII large subunit</shortName>
    </alternativeName>
</protein>
<comment type="function">
    <text evidence="5">Bidirectionally degrades single-stranded DNA into large acid-insoluble oligonucleotides, which are then degraded further into small acid-soluble oligonucleotides.</text>
</comment>
<accession>A0A2M8KWT4</accession>
<evidence type="ECO:0000259" key="7">
    <source>
        <dbReference type="PROSITE" id="PS50967"/>
    </source>
</evidence>
<dbReference type="InterPro" id="IPR020579">
    <property type="entry name" value="Exonuc_VII_lsu_C"/>
</dbReference>